<protein>
    <submittedName>
        <fullName evidence="2">Metal-dependent hydrolase</fullName>
    </submittedName>
</protein>
<name>A0ABT9CH82_9BACL</name>
<evidence type="ECO:0000313" key="3">
    <source>
        <dbReference type="Proteomes" id="UP001240171"/>
    </source>
</evidence>
<dbReference type="EMBL" id="JAUQTB010000011">
    <property type="protein sequence ID" value="MDO7908004.1"/>
    <property type="molecule type" value="Genomic_DNA"/>
</dbReference>
<sequence>MTTNLSYPIGQPSTETIQEENMAVWKQDIRDLPQKLTEAVSGLSAEQLDTPYRPEGWTIRQVVHHLADSHMNSFTRFKLALTEANPTIKPYEEHLWAEQPDTIEAPIELSLHILEGLHARWFILLNSLNAEDWQKTFYHPGSGQTMSLAEALRMYSWHSRHHTAHIVNLRHLRGW</sequence>
<keyword evidence="3" id="KW-1185">Reference proteome</keyword>
<organism evidence="2 3">
    <name type="scientific">Paenibacillus lacisoli</name>
    <dbReference type="NCBI Taxonomy" id="3064525"/>
    <lineage>
        <taxon>Bacteria</taxon>
        <taxon>Bacillati</taxon>
        <taxon>Bacillota</taxon>
        <taxon>Bacilli</taxon>
        <taxon>Bacillales</taxon>
        <taxon>Paenibacillaceae</taxon>
        <taxon>Paenibacillus</taxon>
    </lineage>
</organism>
<accession>A0ABT9CH82</accession>
<dbReference type="RefSeq" id="WP_305025223.1">
    <property type="nucleotide sequence ID" value="NZ_JAUQTB010000011.1"/>
</dbReference>
<proteinExistence type="predicted"/>
<evidence type="ECO:0000259" key="1">
    <source>
        <dbReference type="Pfam" id="PF12867"/>
    </source>
</evidence>
<dbReference type="Pfam" id="PF12867">
    <property type="entry name" value="DinB_2"/>
    <property type="match status" value="1"/>
</dbReference>
<comment type="caution">
    <text evidence="2">The sequence shown here is derived from an EMBL/GenBank/DDBJ whole genome shotgun (WGS) entry which is preliminary data.</text>
</comment>
<dbReference type="Gene3D" id="1.20.120.450">
    <property type="entry name" value="dinb family like domain"/>
    <property type="match status" value="1"/>
</dbReference>
<dbReference type="GO" id="GO:0016787">
    <property type="term" value="F:hydrolase activity"/>
    <property type="evidence" value="ECO:0007669"/>
    <property type="project" value="UniProtKB-KW"/>
</dbReference>
<dbReference type="InterPro" id="IPR034660">
    <property type="entry name" value="DinB/YfiT-like"/>
</dbReference>
<evidence type="ECO:0000313" key="2">
    <source>
        <dbReference type="EMBL" id="MDO7908004.1"/>
    </source>
</evidence>
<keyword evidence="2" id="KW-0378">Hydrolase</keyword>
<dbReference type="NCBIfam" id="NF009807">
    <property type="entry name" value="PRK13291.1"/>
    <property type="match status" value="1"/>
</dbReference>
<dbReference type="InterPro" id="IPR024775">
    <property type="entry name" value="DinB-like"/>
</dbReference>
<dbReference type="SUPFAM" id="SSF109854">
    <property type="entry name" value="DinB/YfiT-like putative metalloenzymes"/>
    <property type="match status" value="1"/>
</dbReference>
<reference evidence="2 3" key="1">
    <citation type="submission" date="2023-07" db="EMBL/GenBank/DDBJ databases">
        <title>Paenibacillus sp. JX-17 nov. isolated from soil.</title>
        <authorList>
            <person name="Wan Y."/>
            <person name="Liu B."/>
        </authorList>
    </citation>
    <scope>NUCLEOTIDE SEQUENCE [LARGE SCALE GENOMIC DNA]</scope>
    <source>
        <strain evidence="2 3">JX-17</strain>
    </source>
</reference>
<gene>
    <name evidence="2" type="ORF">Q5741_16450</name>
</gene>
<feature type="domain" description="DinB-like" evidence="1">
    <location>
        <begin position="32"/>
        <end position="166"/>
    </location>
</feature>
<dbReference type="Proteomes" id="UP001240171">
    <property type="component" value="Unassembled WGS sequence"/>
</dbReference>